<dbReference type="RefSeq" id="WP_345041040.1">
    <property type="nucleotide sequence ID" value="NZ_BAABED010000001.1"/>
</dbReference>
<feature type="domain" description="ABM" evidence="1">
    <location>
        <begin position="3"/>
        <end position="97"/>
    </location>
</feature>
<dbReference type="SUPFAM" id="SSF54909">
    <property type="entry name" value="Dimeric alpha+beta barrel"/>
    <property type="match status" value="1"/>
</dbReference>
<dbReference type="Proteomes" id="UP001589536">
    <property type="component" value="Unassembled WGS sequence"/>
</dbReference>
<dbReference type="PROSITE" id="PS51725">
    <property type="entry name" value="ABM"/>
    <property type="match status" value="1"/>
</dbReference>
<evidence type="ECO:0000313" key="2">
    <source>
        <dbReference type="EMBL" id="MFB9716823.1"/>
    </source>
</evidence>
<proteinExistence type="predicted"/>
<keyword evidence="2" id="KW-0503">Monooxygenase</keyword>
<accession>A0ABV5UX72</accession>
<gene>
    <name evidence="2" type="ORF">ACFFPI_22265</name>
</gene>
<dbReference type="GO" id="GO:0004497">
    <property type="term" value="F:monooxygenase activity"/>
    <property type="evidence" value="ECO:0007669"/>
    <property type="project" value="UniProtKB-KW"/>
</dbReference>
<comment type="caution">
    <text evidence="2">The sequence shown here is derived from an EMBL/GenBank/DDBJ whole genome shotgun (WGS) entry which is preliminary data.</text>
</comment>
<sequence length="101" mass="11236">MPICQTATYQVQSYAVGRVKAAIEVFVDYVRANEPGTRLYSAWQDAEDPTKFVHLFIFEDEAAREAHGKSAEVAAFEAVYRPVLTAGPVVFKDYSMIASNI</sequence>
<dbReference type="InterPro" id="IPR011008">
    <property type="entry name" value="Dimeric_a/b-barrel"/>
</dbReference>
<protein>
    <submittedName>
        <fullName evidence="2">Antibiotic biosynthesis monooxygenase family protein</fullName>
    </submittedName>
</protein>
<organism evidence="2 3">
    <name type="scientific">Arthrobacter methylotrophus</name>
    <dbReference type="NCBI Taxonomy" id="121291"/>
    <lineage>
        <taxon>Bacteria</taxon>
        <taxon>Bacillati</taxon>
        <taxon>Actinomycetota</taxon>
        <taxon>Actinomycetes</taxon>
        <taxon>Micrococcales</taxon>
        <taxon>Micrococcaceae</taxon>
        <taxon>Arthrobacter</taxon>
    </lineage>
</organism>
<evidence type="ECO:0000313" key="3">
    <source>
        <dbReference type="Proteomes" id="UP001589536"/>
    </source>
</evidence>
<dbReference type="InterPro" id="IPR007138">
    <property type="entry name" value="ABM_dom"/>
</dbReference>
<keyword evidence="2" id="KW-0560">Oxidoreductase</keyword>
<dbReference type="Pfam" id="PF03992">
    <property type="entry name" value="ABM"/>
    <property type="match status" value="1"/>
</dbReference>
<keyword evidence="3" id="KW-1185">Reference proteome</keyword>
<dbReference type="Gene3D" id="3.30.70.100">
    <property type="match status" value="1"/>
</dbReference>
<name>A0ABV5UX72_9MICC</name>
<reference evidence="2 3" key="1">
    <citation type="submission" date="2024-09" db="EMBL/GenBank/DDBJ databases">
        <authorList>
            <person name="Sun Q."/>
            <person name="Mori K."/>
        </authorList>
    </citation>
    <scope>NUCLEOTIDE SEQUENCE [LARGE SCALE GENOMIC DNA]</scope>
    <source>
        <strain evidence="2 3">JCM 13519</strain>
    </source>
</reference>
<evidence type="ECO:0000259" key="1">
    <source>
        <dbReference type="PROSITE" id="PS51725"/>
    </source>
</evidence>
<dbReference type="EMBL" id="JBHMBH010000066">
    <property type="protein sequence ID" value="MFB9716823.1"/>
    <property type="molecule type" value="Genomic_DNA"/>
</dbReference>